<sequence>GVSVTTAYDGYGRLIEYNRSNAGAQSYVYNGLDDRVAMLSPTATRRFIYDADGRVLGDYVTTGTDEVLKLLRSQL</sequence>
<accession>A0ABS5W4Q3</accession>
<name>A0ABS5W4Q3_9SPHN</name>
<organism evidence="1 2">
    <name type="scientific">Croceibacterium selenioxidans</name>
    <dbReference type="NCBI Taxonomy" id="2838833"/>
    <lineage>
        <taxon>Bacteria</taxon>
        <taxon>Pseudomonadati</taxon>
        <taxon>Pseudomonadota</taxon>
        <taxon>Alphaproteobacteria</taxon>
        <taxon>Sphingomonadales</taxon>
        <taxon>Erythrobacteraceae</taxon>
        <taxon>Croceibacterium</taxon>
    </lineage>
</organism>
<keyword evidence="2" id="KW-1185">Reference proteome</keyword>
<reference evidence="1 2" key="1">
    <citation type="submission" date="2021-05" db="EMBL/GenBank/DDBJ databases">
        <title>Croceibacterium sp. LX-88 genome sequence.</title>
        <authorList>
            <person name="Luo X."/>
        </authorList>
    </citation>
    <scope>NUCLEOTIDE SEQUENCE [LARGE SCALE GENOMIC DNA]</scope>
    <source>
        <strain evidence="1 2">LX-88</strain>
    </source>
</reference>
<dbReference type="EMBL" id="JAHFVK010000002">
    <property type="protein sequence ID" value="MBT2134476.1"/>
    <property type="molecule type" value="Genomic_DNA"/>
</dbReference>
<protein>
    <recommendedName>
        <fullName evidence="3">YD repeat-containing protein</fullName>
    </recommendedName>
</protein>
<dbReference type="RefSeq" id="WP_214536120.1">
    <property type="nucleotide sequence ID" value="NZ_JAHFVK010000002.1"/>
</dbReference>
<gene>
    <name evidence="1" type="ORF">KK137_09040</name>
</gene>
<evidence type="ECO:0000313" key="2">
    <source>
        <dbReference type="Proteomes" id="UP000811255"/>
    </source>
</evidence>
<dbReference type="Proteomes" id="UP000811255">
    <property type="component" value="Unassembled WGS sequence"/>
</dbReference>
<evidence type="ECO:0000313" key="1">
    <source>
        <dbReference type="EMBL" id="MBT2134476.1"/>
    </source>
</evidence>
<comment type="caution">
    <text evidence="1">The sequence shown here is derived from an EMBL/GenBank/DDBJ whole genome shotgun (WGS) entry which is preliminary data.</text>
</comment>
<feature type="non-terminal residue" evidence="1">
    <location>
        <position position="1"/>
    </location>
</feature>
<evidence type="ECO:0008006" key="3">
    <source>
        <dbReference type="Google" id="ProtNLM"/>
    </source>
</evidence>
<proteinExistence type="predicted"/>